<name>A0A2W6MY22_9HELI</name>
<reference evidence="1 2" key="1">
    <citation type="submission" date="2017-03" db="EMBL/GenBank/DDBJ databases">
        <title>Genomic and clinical evidence uncovers the enterohepatic species Helicobacter valdiviensis as a potential human intestinal pathogen.</title>
        <authorList>
            <person name="Fresia P."/>
            <person name="Jara R."/>
            <person name="Sierra R."/>
            <person name="Ferres I."/>
            <person name="Greif G."/>
            <person name="Iraola G."/>
            <person name="Collado L."/>
        </authorList>
    </citation>
    <scope>NUCLEOTIDE SEQUENCE [LARGE SCALE GENOMIC DNA]</scope>
    <source>
        <strain evidence="1 2">WBE14</strain>
    </source>
</reference>
<dbReference type="AlphaFoldDB" id="A0A2W6MY22"/>
<evidence type="ECO:0000313" key="2">
    <source>
        <dbReference type="Proteomes" id="UP000249746"/>
    </source>
</evidence>
<comment type="caution">
    <text evidence="1">The sequence shown here is derived from an EMBL/GenBank/DDBJ whole genome shotgun (WGS) entry which is preliminary data.</text>
</comment>
<organism evidence="1 2">
    <name type="scientific">Helicobacter valdiviensis</name>
    <dbReference type="NCBI Taxonomy" id="1458358"/>
    <lineage>
        <taxon>Bacteria</taxon>
        <taxon>Pseudomonadati</taxon>
        <taxon>Campylobacterota</taxon>
        <taxon>Epsilonproteobacteria</taxon>
        <taxon>Campylobacterales</taxon>
        <taxon>Helicobacteraceae</taxon>
        <taxon>Helicobacter</taxon>
    </lineage>
</organism>
<sequence length="211" mass="24621">MFCPECHLAELYFVSSVNTPHLRTKRNSSHNADCYYNYEPVSNQVAQDFIKTLNDKQIQDKLDSIMRYLCHKNNTQAISQGNSTTINPLSIEHHHSQDNIRTMQVLKKKSLNSFFSLEDIGNIYAFYGKVTLNLLIGNKEAHQYAYLRLYINGKKKFQIYFKNNIPNDIDNNAMYNIVIIGSINTHKQDEEFLLPFKIKLLQSNCIKYEKL</sequence>
<gene>
    <name evidence="1" type="ORF">B6S12_01355</name>
</gene>
<dbReference type="EMBL" id="NBIU01000002">
    <property type="protein sequence ID" value="PZT48969.1"/>
    <property type="molecule type" value="Genomic_DNA"/>
</dbReference>
<dbReference type="OrthoDB" id="6649701at2"/>
<dbReference type="RefSeq" id="WP_111229027.1">
    <property type="nucleotide sequence ID" value="NZ_NBIU01000002.1"/>
</dbReference>
<proteinExistence type="predicted"/>
<dbReference type="Proteomes" id="UP000249746">
    <property type="component" value="Unassembled WGS sequence"/>
</dbReference>
<keyword evidence="2" id="KW-1185">Reference proteome</keyword>
<evidence type="ECO:0000313" key="1">
    <source>
        <dbReference type="EMBL" id="PZT48969.1"/>
    </source>
</evidence>
<accession>A0A2W6MY22</accession>
<protein>
    <submittedName>
        <fullName evidence="1">Uncharacterized protein</fullName>
    </submittedName>
</protein>